<dbReference type="SUPFAM" id="SSF50939">
    <property type="entry name" value="Sialidases"/>
    <property type="match status" value="1"/>
</dbReference>
<protein>
    <recommendedName>
        <fullName evidence="3">FlgD Ig-like domain-containing protein</fullName>
    </recommendedName>
</protein>
<evidence type="ECO:0000313" key="2">
    <source>
        <dbReference type="Proteomes" id="UP000178417"/>
    </source>
</evidence>
<dbReference type="Gene3D" id="2.60.40.10">
    <property type="entry name" value="Immunoglobulins"/>
    <property type="match status" value="1"/>
</dbReference>
<dbReference type="InterPro" id="IPR036278">
    <property type="entry name" value="Sialidase_sf"/>
</dbReference>
<dbReference type="AlphaFoldDB" id="A0A1F4SNY3"/>
<accession>A0A1F4SNY3</accession>
<reference evidence="1 2" key="1">
    <citation type="journal article" date="2016" name="Nat. Commun.">
        <title>Thousands of microbial genomes shed light on interconnected biogeochemical processes in an aquifer system.</title>
        <authorList>
            <person name="Anantharaman K."/>
            <person name="Brown C.T."/>
            <person name="Hug L.A."/>
            <person name="Sharon I."/>
            <person name="Castelle C.J."/>
            <person name="Probst A.J."/>
            <person name="Thomas B.C."/>
            <person name="Singh A."/>
            <person name="Wilkins M.J."/>
            <person name="Karaoz U."/>
            <person name="Brodie E.L."/>
            <person name="Williams K.H."/>
            <person name="Hubbard S.S."/>
            <person name="Banfield J.F."/>
        </authorList>
    </citation>
    <scope>NUCLEOTIDE SEQUENCE [LARGE SCALE GENOMIC DNA]</scope>
</reference>
<dbReference type="STRING" id="1802579.A2310_04930"/>
<gene>
    <name evidence="1" type="ORF">A2310_04930</name>
</gene>
<dbReference type="Proteomes" id="UP000178417">
    <property type="component" value="Unassembled WGS sequence"/>
</dbReference>
<proteinExistence type="predicted"/>
<comment type="caution">
    <text evidence="1">The sequence shown here is derived from an EMBL/GenBank/DDBJ whole genome shotgun (WGS) entry which is preliminary data.</text>
</comment>
<evidence type="ECO:0008006" key="3">
    <source>
        <dbReference type="Google" id="ProtNLM"/>
    </source>
</evidence>
<dbReference type="InterPro" id="IPR013783">
    <property type="entry name" value="Ig-like_fold"/>
</dbReference>
<dbReference type="EMBL" id="MEUB01000031">
    <property type="protein sequence ID" value="OGC22164.1"/>
    <property type="molecule type" value="Genomic_DNA"/>
</dbReference>
<evidence type="ECO:0000313" key="1">
    <source>
        <dbReference type="EMBL" id="OGC22164.1"/>
    </source>
</evidence>
<name>A0A1F4SNY3_UNCSA</name>
<sequence length="638" mass="71363">MKLREVIGYYTISRHISSIIVILFILAAVSHAKIFQDTQKNLHYISQNGYYRSTNFGDTWKKIPLNSTYESTGILQENSNGILYMFWQKDDALWVEESRNKGEIYSKPKQLFSDFEPDAFSIKIIKDVWHIVFKKGNDVYYISSQNNGKSFAPRQLLASSPNIIDWAFYGDEQLLSLYFIENKTIYKAESNNQGITFSNKKEVYASNNDIIELAKSFFAWLEKSPSGYRIFCFQPNTKIPWLAYESPEEISSIDSKTDSSWTLISFSQKLFSSNTKSLIKLSNNKKIINTTTNLKDVFYQGEMPIDCFTDKNDIILFANKNDEIKKAILHNPDAPQLTIISPSKNLWFKQGAAVFLSANVIDKNHDLKDTPQIFIDDQVMADFSLYPFTNNNVSGFILLPDQLKEGSHLLRMQAEDKMGNMGEEIISFGIDNKSPSIVKESIMATPTQIIIPIKETNSGIDSASTIIKISEGSSEVSGKTVCSGNTVSFTPLKPLSTDGKYIIEYLLYDKAGNSSSCESCSIVLSSTNANIYANSASSNLSITNLQNGPNPFNMAFQEETIIKYTLSSPANINLYIFSITGELLYKSTIASPLTSGTISWNGKNSNGKNVSPGIYSYIIIATDTQGGKAVKRGKIIVL</sequence>
<dbReference type="Gene3D" id="2.60.40.4070">
    <property type="match status" value="1"/>
</dbReference>
<organism evidence="1 2">
    <name type="scientific">candidate division WOR-1 bacterium RIFOXYB2_FULL_37_13</name>
    <dbReference type="NCBI Taxonomy" id="1802579"/>
    <lineage>
        <taxon>Bacteria</taxon>
        <taxon>Bacillati</taxon>
        <taxon>Saganbacteria</taxon>
    </lineage>
</organism>